<organism evidence="1 2">
    <name type="scientific">Marinomonas primoryensis</name>
    <dbReference type="NCBI Taxonomy" id="178399"/>
    <lineage>
        <taxon>Bacteria</taxon>
        <taxon>Pseudomonadati</taxon>
        <taxon>Pseudomonadota</taxon>
        <taxon>Gammaproteobacteria</taxon>
        <taxon>Oceanospirillales</taxon>
        <taxon>Oceanospirillaceae</taxon>
        <taxon>Marinomonas</taxon>
    </lineage>
</organism>
<dbReference type="Pfam" id="PF06080">
    <property type="entry name" value="DUF938"/>
    <property type="match status" value="1"/>
</dbReference>
<evidence type="ECO:0000313" key="1">
    <source>
        <dbReference type="EMBL" id="AWY00246.1"/>
    </source>
</evidence>
<name>A0A2Z4PRR6_9GAMM</name>
<evidence type="ECO:0008006" key="3">
    <source>
        <dbReference type="Google" id="ProtNLM"/>
    </source>
</evidence>
<dbReference type="PANTHER" id="PTHR20974">
    <property type="entry name" value="UPF0585 PROTEIN CG18661"/>
    <property type="match status" value="1"/>
</dbReference>
<dbReference type="AlphaFoldDB" id="A0A2Z4PRR6"/>
<dbReference type="SUPFAM" id="SSF53335">
    <property type="entry name" value="S-adenosyl-L-methionine-dependent methyltransferases"/>
    <property type="match status" value="1"/>
</dbReference>
<dbReference type="PANTHER" id="PTHR20974:SF0">
    <property type="entry name" value="UPF0585 PROTEIN CG18661"/>
    <property type="match status" value="1"/>
</dbReference>
<sequence length="198" mass="22270">MKKNMGKEFSPSCDRNKLPILEQLSVHFSDRKNMLEVGSGTGQHAVFFAEHLPHLIWNTSDMFDYHVSIQAWMAEATLSNLVSPIEFHFGKNSWPSLDIDSVFTANTTHIMQRNDAQLMMETIAANLKSGGIFCQYGPMNVNGEYTSEGNREFDQHLKESGCGGIRDVAELVEWAAGMELIEQVLMPANNFLLVWKVA</sequence>
<dbReference type="Gene3D" id="3.40.50.150">
    <property type="entry name" value="Vaccinia Virus protein VP39"/>
    <property type="match status" value="1"/>
</dbReference>
<proteinExistence type="predicted"/>
<evidence type="ECO:0000313" key="2">
    <source>
        <dbReference type="Proteomes" id="UP000249898"/>
    </source>
</evidence>
<dbReference type="RefSeq" id="WP_204359713.1">
    <property type="nucleotide sequence ID" value="NZ_CP016181.1"/>
</dbReference>
<accession>A0A2Z4PRR6</accession>
<gene>
    <name evidence="1" type="ORF">A8139_09725</name>
</gene>
<dbReference type="EMBL" id="CP016181">
    <property type="protein sequence ID" value="AWY00246.1"/>
    <property type="molecule type" value="Genomic_DNA"/>
</dbReference>
<dbReference type="Proteomes" id="UP000249898">
    <property type="component" value="Chromosome"/>
</dbReference>
<protein>
    <recommendedName>
        <fullName evidence="3">Methylase</fullName>
    </recommendedName>
</protein>
<dbReference type="InterPro" id="IPR029063">
    <property type="entry name" value="SAM-dependent_MTases_sf"/>
</dbReference>
<dbReference type="InterPro" id="IPR010342">
    <property type="entry name" value="DUF938"/>
</dbReference>
<reference evidence="1 2" key="1">
    <citation type="submission" date="2016-06" db="EMBL/GenBank/DDBJ databases">
        <title>The sequenced genome of the ice-adhering bacterium Marinomonas primoryensis, from Antarctica.</title>
        <authorList>
            <person name="Graham L."/>
            <person name="Vance T.D.R."/>
            <person name="Davies P.L."/>
        </authorList>
    </citation>
    <scope>NUCLEOTIDE SEQUENCE [LARGE SCALE GENOMIC DNA]</scope>
    <source>
        <strain evidence="1 2">AceL</strain>
    </source>
</reference>